<keyword evidence="3" id="KW-0560">Oxidoreductase</keyword>
<evidence type="ECO:0000256" key="4">
    <source>
        <dbReference type="RuleBase" id="RU000363"/>
    </source>
</evidence>
<evidence type="ECO:0000313" key="5">
    <source>
        <dbReference type="EMBL" id="CAL1699110.1"/>
    </source>
</evidence>
<dbReference type="Pfam" id="PF00106">
    <property type="entry name" value="adh_short"/>
    <property type="match status" value="1"/>
</dbReference>
<protein>
    <recommendedName>
        <fullName evidence="7">NAD(P)-binding protein</fullName>
    </recommendedName>
</protein>
<evidence type="ECO:0000256" key="3">
    <source>
        <dbReference type="ARBA" id="ARBA00023002"/>
    </source>
</evidence>
<dbReference type="PRINTS" id="PR00080">
    <property type="entry name" value="SDRFAMILY"/>
</dbReference>
<evidence type="ECO:0000256" key="2">
    <source>
        <dbReference type="ARBA" id="ARBA00022857"/>
    </source>
</evidence>
<comment type="similarity">
    <text evidence="1 4">Belongs to the short-chain dehydrogenases/reductases (SDR) family.</text>
</comment>
<dbReference type="CDD" id="cd05374">
    <property type="entry name" value="17beta-HSD-like_SDR_c"/>
    <property type="match status" value="1"/>
</dbReference>
<evidence type="ECO:0000256" key="1">
    <source>
        <dbReference type="ARBA" id="ARBA00006484"/>
    </source>
</evidence>
<accession>A0ABP1CTV5</accession>
<dbReference type="InterPro" id="IPR051911">
    <property type="entry name" value="SDR_oxidoreductase"/>
</dbReference>
<evidence type="ECO:0008006" key="7">
    <source>
        <dbReference type="Google" id="ProtNLM"/>
    </source>
</evidence>
<proteinExistence type="inferred from homology"/>
<reference evidence="6" key="1">
    <citation type="submission" date="2024-04" db="EMBL/GenBank/DDBJ databases">
        <authorList>
            <person name="Shaw F."/>
            <person name="Minotto A."/>
        </authorList>
    </citation>
    <scope>NUCLEOTIDE SEQUENCE [LARGE SCALE GENOMIC DNA]</scope>
</reference>
<dbReference type="InterPro" id="IPR020904">
    <property type="entry name" value="Sc_DH/Rdtase_CS"/>
</dbReference>
<evidence type="ECO:0000313" key="6">
    <source>
        <dbReference type="Proteomes" id="UP001497453"/>
    </source>
</evidence>
<dbReference type="PROSITE" id="PS00061">
    <property type="entry name" value="ADH_SHORT"/>
    <property type="match status" value="1"/>
</dbReference>
<dbReference type="InterPro" id="IPR036291">
    <property type="entry name" value="NAD(P)-bd_dom_sf"/>
</dbReference>
<organism evidence="5 6">
    <name type="scientific">Somion occarium</name>
    <dbReference type="NCBI Taxonomy" id="3059160"/>
    <lineage>
        <taxon>Eukaryota</taxon>
        <taxon>Fungi</taxon>
        <taxon>Dikarya</taxon>
        <taxon>Basidiomycota</taxon>
        <taxon>Agaricomycotina</taxon>
        <taxon>Agaricomycetes</taxon>
        <taxon>Polyporales</taxon>
        <taxon>Cerrenaceae</taxon>
        <taxon>Somion</taxon>
    </lineage>
</organism>
<dbReference type="Gene3D" id="3.40.50.720">
    <property type="entry name" value="NAD(P)-binding Rossmann-like Domain"/>
    <property type="match status" value="1"/>
</dbReference>
<dbReference type="PANTHER" id="PTHR43976:SF16">
    <property type="entry name" value="SHORT-CHAIN DEHYDROGENASE_REDUCTASE FAMILY PROTEIN"/>
    <property type="match status" value="1"/>
</dbReference>
<dbReference type="PANTHER" id="PTHR43976">
    <property type="entry name" value="SHORT CHAIN DEHYDROGENASE"/>
    <property type="match status" value="1"/>
</dbReference>
<name>A0ABP1CTV5_9APHY</name>
<gene>
    <name evidence="5" type="ORF">GFSPODELE1_LOCUS2504</name>
</gene>
<dbReference type="EMBL" id="OZ037954">
    <property type="protein sequence ID" value="CAL1699110.1"/>
    <property type="molecule type" value="Genomic_DNA"/>
</dbReference>
<keyword evidence="6" id="KW-1185">Reference proteome</keyword>
<dbReference type="PRINTS" id="PR00081">
    <property type="entry name" value="GDHRDH"/>
</dbReference>
<dbReference type="InterPro" id="IPR002347">
    <property type="entry name" value="SDR_fam"/>
</dbReference>
<sequence length="288" mass="31690">MSPIRAWFITGASSGFGRCLTEIALNEGDIVIATLRKPQALDDLKAKYPSNKLAILKLDVSKHDEIISAFDKAKELFGRIDVVFNNAGYGLQAEVEGTDEQVSRTNFDTNFWGATNVTREAVKFFREVNPAGQGGRILVTSSECGIHGYPIYGYYCASKHALEGVHDALAKELDPDWNIKITLIEPGYFATKATPNMAVNGSLLPPHPAYTKPTLPGNVLRGYLENPQAEGSDPAKAMQKLYEFSSLSDPPIRFPIGEDAVDALRKKGKEYIDTAERFASWSENLQLD</sequence>
<keyword evidence="2" id="KW-0521">NADP</keyword>
<dbReference type="Proteomes" id="UP001497453">
    <property type="component" value="Chromosome 11"/>
</dbReference>
<dbReference type="SUPFAM" id="SSF51735">
    <property type="entry name" value="NAD(P)-binding Rossmann-fold domains"/>
    <property type="match status" value="1"/>
</dbReference>